<protein>
    <submittedName>
        <fullName evidence="1">Uncharacterized protein</fullName>
    </submittedName>
</protein>
<evidence type="ECO:0000313" key="2">
    <source>
        <dbReference type="Proteomes" id="UP001055072"/>
    </source>
</evidence>
<accession>A0ACB8TT36</accession>
<dbReference type="EMBL" id="MU274933">
    <property type="protein sequence ID" value="KAI0085242.1"/>
    <property type="molecule type" value="Genomic_DNA"/>
</dbReference>
<gene>
    <name evidence="1" type="ORF">BDY19DRAFT_966958</name>
</gene>
<reference evidence="1" key="1">
    <citation type="journal article" date="2021" name="Environ. Microbiol.">
        <title>Gene family expansions and transcriptome signatures uncover fungal adaptations to wood decay.</title>
        <authorList>
            <person name="Hage H."/>
            <person name="Miyauchi S."/>
            <person name="Viragh M."/>
            <person name="Drula E."/>
            <person name="Min B."/>
            <person name="Chaduli D."/>
            <person name="Navarro D."/>
            <person name="Favel A."/>
            <person name="Norest M."/>
            <person name="Lesage-Meessen L."/>
            <person name="Balint B."/>
            <person name="Merenyi Z."/>
            <person name="de Eugenio L."/>
            <person name="Morin E."/>
            <person name="Martinez A.T."/>
            <person name="Baldrian P."/>
            <person name="Stursova M."/>
            <person name="Martinez M.J."/>
            <person name="Novotny C."/>
            <person name="Magnuson J.K."/>
            <person name="Spatafora J.W."/>
            <person name="Maurice S."/>
            <person name="Pangilinan J."/>
            <person name="Andreopoulos W."/>
            <person name="LaButti K."/>
            <person name="Hundley H."/>
            <person name="Na H."/>
            <person name="Kuo A."/>
            <person name="Barry K."/>
            <person name="Lipzen A."/>
            <person name="Henrissat B."/>
            <person name="Riley R."/>
            <person name="Ahrendt S."/>
            <person name="Nagy L.G."/>
            <person name="Grigoriev I.V."/>
            <person name="Martin F."/>
            <person name="Rosso M.N."/>
        </authorList>
    </citation>
    <scope>NUCLEOTIDE SEQUENCE</scope>
    <source>
        <strain evidence="1">CBS 384.51</strain>
    </source>
</reference>
<name>A0ACB8TT36_9APHY</name>
<organism evidence="1 2">
    <name type="scientific">Irpex rosettiformis</name>
    <dbReference type="NCBI Taxonomy" id="378272"/>
    <lineage>
        <taxon>Eukaryota</taxon>
        <taxon>Fungi</taxon>
        <taxon>Dikarya</taxon>
        <taxon>Basidiomycota</taxon>
        <taxon>Agaricomycotina</taxon>
        <taxon>Agaricomycetes</taxon>
        <taxon>Polyporales</taxon>
        <taxon>Irpicaceae</taxon>
        <taxon>Irpex</taxon>
    </lineage>
</organism>
<dbReference type="Proteomes" id="UP001055072">
    <property type="component" value="Unassembled WGS sequence"/>
</dbReference>
<evidence type="ECO:0000313" key="1">
    <source>
        <dbReference type="EMBL" id="KAI0085242.1"/>
    </source>
</evidence>
<keyword evidence="2" id="KW-1185">Reference proteome</keyword>
<sequence length="156" mass="16958">MLAVIQPTFLPDSEARRGGEKSIRRVLSHDHQRREMSKNIFLVAVPCVEPPPVLTASTTIRIATGGSEQVDETAVMTGIFLTFLTFVCRLQGTGTSLLAMMCRSSIATLSRLSGGWLATISGLPGMAALATLKKYFRPICCNTYKSNRVVATHQTL</sequence>
<comment type="caution">
    <text evidence="1">The sequence shown here is derived from an EMBL/GenBank/DDBJ whole genome shotgun (WGS) entry which is preliminary data.</text>
</comment>
<proteinExistence type="predicted"/>